<dbReference type="InterPro" id="IPR050863">
    <property type="entry name" value="CenT-Element_Derived"/>
</dbReference>
<name>A0A336LJF0_CULSO</name>
<comment type="subcellular location">
    <subcellularLocation>
        <location evidence="1">Nucleus</location>
    </subcellularLocation>
</comment>
<evidence type="ECO:0000256" key="1">
    <source>
        <dbReference type="ARBA" id="ARBA00004123"/>
    </source>
</evidence>
<dbReference type="VEuPathDB" id="VectorBase:CSON006367"/>
<protein>
    <submittedName>
        <fullName evidence="5">CSON006367 protein</fullName>
    </submittedName>
</protein>
<dbReference type="PANTHER" id="PTHR19303">
    <property type="entry name" value="TRANSPOSON"/>
    <property type="match status" value="1"/>
</dbReference>
<evidence type="ECO:0000256" key="2">
    <source>
        <dbReference type="ARBA" id="ARBA00023125"/>
    </source>
</evidence>
<dbReference type="GO" id="GO:0005634">
    <property type="term" value="C:nucleus"/>
    <property type="evidence" value="ECO:0007669"/>
    <property type="project" value="UniProtKB-SubCell"/>
</dbReference>
<dbReference type="PROSITE" id="PS51253">
    <property type="entry name" value="HTH_CENPB"/>
    <property type="match status" value="1"/>
</dbReference>
<dbReference type="EMBL" id="UFQS01000023">
    <property type="protein sequence ID" value="SSW97650.1"/>
    <property type="molecule type" value="Genomic_DNA"/>
</dbReference>
<dbReference type="GO" id="GO:0003677">
    <property type="term" value="F:DNA binding"/>
    <property type="evidence" value="ECO:0007669"/>
    <property type="project" value="UniProtKB-KW"/>
</dbReference>
<dbReference type="EMBL" id="UFQT01000023">
    <property type="protein sequence ID" value="SSX18036.1"/>
    <property type="molecule type" value="Genomic_DNA"/>
</dbReference>
<keyword evidence="2" id="KW-0238">DNA-binding</keyword>
<dbReference type="Pfam" id="PF03221">
    <property type="entry name" value="HTH_Tnp_Tc5"/>
    <property type="match status" value="1"/>
</dbReference>
<feature type="domain" description="HTH CENPB-type" evidence="3">
    <location>
        <begin position="5"/>
        <end position="79"/>
    </location>
</feature>
<reference evidence="5" key="2">
    <citation type="submission" date="2018-07" db="EMBL/GenBank/DDBJ databases">
        <authorList>
            <person name="Quirk P.G."/>
            <person name="Krulwich T.A."/>
        </authorList>
    </citation>
    <scope>NUCLEOTIDE SEQUENCE</scope>
</reference>
<organism evidence="5">
    <name type="scientific">Culicoides sonorensis</name>
    <name type="common">Biting midge</name>
    <dbReference type="NCBI Taxonomy" id="179676"/>
    <lineage>
        <taxon>Eukaryota</taxon>
        <taxon>Metazoa</taxon>
        <taxon>Ecdysozoa</taxon>
        <taxon>Arthropoda</taxon>
        <taxon>Hexapoda</taxon>
        <taxon>Insecta</taxon>
        <taxon>Pterygota</taxon>
        <taxon>Neoptera</taxon>
        <taxon>Endopterygota</taxon>
        <taxon>Diptera</taxon>
        <taxon>Nematocera</taxon>
        <taxon>Chironomoidea</taxon>
        <taxon>Ceratopogonidae</taxon>
        <taxon>Ceratopogoninae</taxon>
        <taxon>Culicoides</taxon>
        <taxon>Monoculicoides</taxon>
    </lineage>
</organism>
<evidence type="ECO:0000313" key="5">
    <source>
        <dbReference type="EMBL" id="SSX18036.1"/>
    </source>
</evidence>
<dbReference type="SUPFAM" id="SSF46689">
    <property type="entry name" value="Homeodomain-like"/>
    <property type="match status" value="1"/>
</dbReference>
<sequence>MNLKTIKRIRGSTHPEVEQALFLWFLNERKQNKLLTQSILQIKMMEFHSLLCEKNACNFKCSTTVIELFQKRHRIRYLTHSGEKLSSKIDGIPDFIDELIKKLESKKFTLENLYNADDSGFQFKETPSRILVASKERTAPNKKALKERFMFLPCCNVTETCRLPLQIIG</sequence>
<accession>A0A336LJF0</accession>
<dbReference type="Gene3D" id="1.10.10.60">
    <property type="entry name" value="Homeodomain-like"/>
    <property type="match status" value="1"/>
</dbReference>
<gene>
    <name evidence="5" type="primary">CSON006367</name>
</gene>
<dbReference type="InterPro" id="IPR006600">
    <property type="entry name" value="HTH_CenpB_DNA-bd_dom"/>
</dbReference>
<dbReference type="AlphaFoldDB" id="A0A336LJF0"/>
<evidence type="ECO:0000313" key="4">
    <source>
        <dbReference type="EMBL" id="SSW97650.1"/>
    </source>
</evidence>
<reference evidence="4" key="1">
    <citation type="submission" date="2018-04" db="EMBL/GenBank/DDBJ databases">
        <authorList>
            <person name="Go L.Y."/>
            <person name="Mitchell J.A."/>
        </authorList>
    </citation>
    <scope>NUCLEOTIDE SEQUENCE</scope>
    <source>
        <tissue evidence="4">Whole organism</tissue>
    </source>
</reference>
<dbReference type="PANTHER" id="PTHR19303:SF73">
    <property type="entry name" value="PROTEIN PDC2"/>
    <property type="match status" value="1"/>
</dbReference>
<proteinExistence type="predicted"/>
<evidence type="ECO:0000259" key="3">
    <source>
        <dbReference type="PROSITE" id="PS51253"/>
    </source>
</evidence>
<dbReference type="InterPro" id="IPR009057">
    <property type="entry name" value="Homeodomain-like_sf"/>
</dbReference>